<comment type="caution">
    <text evidence="2">The sequence shown here is derived from an EMBL/GenBank/DDBJ whole genome shotgun (WGS) entry which is preliminary data.</text>
</comment>
<evidence type="ECO:0000313" key="3">
    <source>
        <dbReference type="Proteomes" id="UP000823388"/>
    </source>
</evidence>
<evidence type="ECO:0000256" key="1">
    <source>
        <dbReference type="SAM" id="MobiDB-lite"/>
    </source>
</evidence>
<organism evidence="2 3">
    <name type="scientific">Panicum virgatum</name>
    <name type="common">Blackwell switchgrass</name>
    <dbReference type="NCBI Taxonomy" id="38727"/>
    <lineage>
        <taxon>Eukaryota</taxon>
        <taxon>Viridiplantae</taxon>
        <taxon>Streptophyta</taxon>
        <taxon>Embryophyta</taxon>
        <taxon>Tracheophyta</taxon>
        <taxon>Spermatophyta</taxon>
        <taxon>Magnoliopsida</taxon>
        <taxon>Liliopsida</taxon>
        <taxon>Poales</taxon>
        <taxon>Poaceae</taxon>
        <taxon>PACMAD clade</taxon>
        <taxon>Panicoideae</taxon>
        <taxon>Panicodae</taxon>
        <taxon>Paniceae</taxon>
        <taxon>Panicinae</taxon>
        <taxon>Panicum</taxon>
        <taxon>Panicum sect. Hiantes</taxon>
    </lineage>
</organism>
<accession>A0A8T0QUQ6</accession>
<name>A0A8T0QUQ6_PANVG</name>
<sequence length="307" mass="33256">MERAADLNAGVEEAASAVAVLSRRQRERRRERDGRRRHPGRGAGGGNAGDVHRRAVPCFLFSSQFSFSSSIFPFSVFFHVFFLRGGARSSPSVLIPIQRSVFFGSSCTSDLHGSTPALPTPRLAYVPRDASSIPTGADFATHRKRNEGAHLQPSLRRSLPPAPPHAPSLPTGTLGDHGVVLGSRAMGRLRHPRRSARARRTPTLADAAADVGPSPAGRISGRPVRGSEPTPDLGAPDFGSRRWALGRKGEGEEEAAGRCTPVPATRPTPPWQILVARMRRRRPPTRQQLCFYGSTWHPVARLSIPTS</sequence>
<protein>
    <submittedName>
        <fullName evidence="2">Uncharacterized protein</fullName>
    </submittedName>
</protein>
<dbReference type="AlphaFoldDB" id="A0A8T0QUQ6"/>
<keyword evidence="3" id="KW-1185">Reference proteome</keyword>
<proteinExistence type="predicted"/>
<dbReference type="Proteomes" id="UP000823388">
    <property type="component" value="Chromosome 6N"/>
</dbReference>
<dbReference type="EMBL" id="CM029048">
    <property type="protein sequence ID" value="KAG2576982.1"/>
    <property type="molecule type" value="Genomic_DNA"/>
</dbReference>
<feature type="region of interest" description="Disordered" evidence="1">
    <location>
        <begin position="134"/>
        <end position="268"/>
    </location>
</feature>
<gene>
    <name evidence="2" type="ORF">PVAP13_6NG067530</name>
</gene>
<reference evidence="2" key="1">
    <citation type="submission" date="2020-05" db="EMBL/GenBank/DDBJ databases">
        <title>WGS assembly of Panicum virgatum.</title>
        <authorList>
            <person name="Lovell J.T."/>
            <person name="Jenkins J."/>
            <person name="Shu S."/>
            <person name="Juenger T.E."/>
            <person name="Schmutz J."/>
        </authorList>
    </citation>
    <scope>NUCLEOTIDE SEQUENCE</scope>
    <source>
        <strain evidence="2">AP13</strain>
    </source>
</reference>
<feature type="region of interest" description="Disordered" evidence="1">
    <location>
        <begin position="19"/>
        <end position="49"/>
    </location>
</feature>
<evidence type="ECO:0000313" key="2">
    <source>
        <dbReference type="EMBL" id="KAG2576982.1"/>
    </source>
</evidence>
<feature type="compositionally biased region" description="Basic residues" evidence="1">
    <location>
        <begin position="187"/>
        <end position="200"/>
    </location>
</feature>